<dbReference type="InterPro" id="IPR050238">
    <property type="entry name" value="DNA_Rep/Repair_Clamp_Loader"/>
</dbReference>
<dbReference type="EMBL" id="PDVP01000012">
    <property type="protein sequence ID" value="PHP65862.1"/>
    <property type="molecule type" value="Genomic_DNA"/>
</dbReference>
<dbReference type="GO" id="GO:0009360">
    <property type="term" value="C:DNA polymerase III complex"/>
    <property type="evidence" value="ECO:0007669"/>
    <property type="project" value="TreeGrafter"/>
</dbReference>
<dbReference type="RefSeq" id="WP_099307649.1">
    <property type="nucleotide sequence ID" value="NZ_PDVP01000012.1"/>
</dbReference>
<dbReference type="PANTHER" id="PTHR11669">
    <property type="entry name" value="REPLICATION FACTOR C / DNA POLYMERASE III GAMMA-TAU SUBUNIT"/>
    <property type="match status" value="1"/>
</dbReference>
<sequence length="350" mass="38076">MSERLAPEQADSLPDIPEPAENVHLVGHDEAACRFATSWRTGKMHHGALVTGPQGIGKATLAFHLAFHMLTQRDRPHAPDTLVPPAAGHPVWRQIASGAHPSVLHLTRPPRDTGGGFKNFITVDEIRRLGHFLSMTSHDGSWRIVIVDAAEQMNTAAANALLKNLEEPPRDTLFVLISHSPGRLLPTIRSRCQVHRLRPLGDDDLMAAMGALSEDVPPDAGARAKLVQLAEGSVRRALLLTRHGGLDVAQAVDKVLDSARFDTGEAIRIGQALAARDAEIALDLFNRHVTDRLGRDAVSAAQAGDTPMANRLAGLWEEARQTIIERETYNLDKRQHVTGLLQRLHGAING</sequence>
<comment type="caution">
    <text evidence="1">The sequence shown here is derived from an EMBL/GenBank/DDBJ whole genome shotgun (WGS) entry which is preliminary data.</text>
</comment>
<dbReference type="NCBIfam" id="NF006586">
    <property type="entry name" value="PRK09112.1"/>
    <property type="match status" value="1"/>
</dbReference>
<reference evidence="1 2" key="1">
    <citation type="submission" date="2017-10" db="EMBL/GenBank/DDBJ databases">
        <title>Sedimentibacterium mangrovi gen. nov., sp. nov., a novel member of family Phyllobacteriacea isolated from mangrove sediment.</title>
        <authorList>
            <person name="Liao H."/>
            <person name="Tian Y."/>
        </authorList>
    </citation>
    <scope>NUCLEOTIDE SEQUENCE [LARGE SCALE GENOMIC DNA]</scope>
    <source>
        <strain evidence="1 2">X9-2-2</strain>
    </source>
</reference>
<dbReference type="AlphaFoldDB" id="A0A2G1QK39"/>
<dbReference type="GO" id="GO:0006261">
    <property type="term" value="P:DNA-templated DNA replication"/>
    <property type="evidence" value="ECO:0007669"/>
    <property type="project" value="TreeGrafter"/>
</dbReference>
<accession>A0A2G1QK39</accession>
<evidence type="ECO:0000313" key="1">
    <source>
        <dbReference type="EMBL" id="PHP65862.1"/>
    </source>
</evidence>
<dbReference type="OrthoDB" id="9811073at2"/>
<dbReference type="PANTHER" id="PTHR11669:SF8">
    <property type="entry name" value="DNA POLYMERASE III SUBUNIT DELTA"/>
    <property type="match status" value="1"/>
</dbReference>
<evidence type="ECO:0000313" key="2">
    <source>
        <dbReference type="Proteomes" id="UP000221168"/>
    </source>
</evidence>
<proteinExistence type="predicted"/>
<dbReference type="SUPFAM" id="SSF52540">
    <property type="entry name" value="P-loop containing nucleoside triphosphate hydrolases"/>
    <property type="match status" value="1"/>
</dbReference>
<dbReference type="Pfam" id="PF13177">
    <property type="entry name" value="DNA_pol3_delta2"/>
    <property type="match status" value="1"/>
</dbReference>
<dbReference type="NCBIfam" id="NF005677">
    <property type="entry name" value="PRK07471.1"/>
    <property type="match status" value="1"/>
</dbReference>
<organism evidence="1 2">
    <name type="scientific">Zhengella mangrovi</name>
    <dbReference type="NCBI Taxonomy" id="1982044"/>
    <lineage>
        <taxon>Bacteria</taxon>
        <taxon>Pseudomonadati</taxon>
        <taxon>Pseudomonadota</taxon>
        <taxon>Alphaproteobacteria</taxon>
        <taxon>Hyphomicrobiales</taxon>
        <taxon>Notoacmeibacteraceae</taxon>
        <taxon>Zhengella</taxon>
    </lineage>
</organism>
<gene>
    <name evidence="1" type="ORF">CSC94_17445</name>
</gene>
<dbReference type="Proteomes" id="UP000221168">
    <property type="component" value="Unassembled WGS sequence"/>
</dbReference>
<keyword evidence="2" id="KW-1185">Reference proteome</keyword>
<name>A0A2G1QK39_9HYPH</name>
<dbReference type="InterPro" id="IPR027417">
    <property type="entry name" value="P-loop_NTPase"/>
</dbReference>
<protein>
    <submittedName>
        <fullName evidence="1">DNA polymerase III subunit delta</fullName>
    </submittedName>
</protein>
<dbReference type="Gene3D" id="3.40.50.300">
    <property type="entry name" value="P-loop containing nucleotide triphosphate hydrolases"/>
    <property type="match status" value="1"/>
</dbReference>